<gene>
    <name evidence="3" type="ORF">Dsin_005260</name>
</gene>
<dbReference type="EMBL" id="JANJYJ010000002">
    <property type="protein sequence ID" value="KAK3225398.1"/>
    <property type="molecule type" value="Genomic_DNA"/>
</dbReference>
<organism evidence="3 4">
    <name type="scientific">Dipteronia sinensis</name>
    <dbReference type="NCBI Taxonomy" id="43782"/>
    <lineage>
        <taxon>Eukaryota</taxon>
        <taxon>Viridiplantae</taxon>
        <taxon>Streptophyta</taxon>
        <taxon>Embryophyta</taxon>
        <taxon>Tracheophyta</taxon>
        <taxon>Spermatophyta</taxon>
        <taxon>Magnoliopsida</taxon>
        <taxon>eudicotyledons</taxon>
        <taxon>Gunneridae</taxon>
        <taxon>Pentapetalae</taxon>
        <taxon>rosids</taxon>
        <taxon>malvids</taxon>
        <taxon>Sapindales</taxon>
        <taxon>Sapindaceae</taxon>
        <taxon>Hippocastanoideae</taxon>
        <taxon>Acereae</taxon>
        <taxon>Dipteronia</taxon>
    </lineage>
</organism>
<protein>
    <recommendedName>
        <fullName evidence="2">Reverse transcriptase domain-containing protein</fullName>
    </recommendedName>
</protein>
<feature type="domain" description="Reverse transcriptase" evidence="2">
    <location>
        <begin position="2"/>
        <end position="83"/>
    </location>
</feature>
<feature type="transmembrane region" description="Helical" evidence="1">
    <location>
        <begin position="32"/>
        <end position="49"/>
    </location>
</feature>
<accession>A0AAE0EEG0</accession>
<dbReference type="AlphaFoldDB" id="A0AAE0EEG0"/>
<keyword evidence="1" id="KW-0472">Membrane</keyword>
<comment type="caution">
    <text evidence="3">The sequence shown here is derived from an EMBL/GenBank/DDBJ whole genome shotgun (WGS) entry which is preliminary data.</text>
</comment>
<keyword evidence="1" id="KW-0812">Transmembrane</keyword>
<dbReference type="InterPro" id="IPR000477">
    <property type="entry name" value="RT_dom"/>
</dbReference>
<proteinExistence type="predicted"/>
<dbReference type="Proteomes" id="UP001281410">
    <property type="component" value="Unassembled WGS sequence"/>
</dbReference>
<feature type="transmembrane region" description="Helical" evidence="1">
    <location>
        <begin position="69"/>
        <end position="88"/>
    </location>
</feature>
<evidence type="ECO:0000313" key="4">
    <source>
        <dbReference type="Proteomes" id="UP001281410"/>
    </source>
</evidence>
<evidence type="ECO:0000256" key="1">
    <source>
        <dbReference type="SAM" id="Phobius"/>
    </source>
</evidence>
<evidence type="ECO:0000313" key="3">
    <source>
        <dbReference type="EMBL" id="KAK3225398.1"/>
    </source>
</evidence>
<keyword evidence="1" id="KW-1133">Transmembrane helix</keyword>
<sequence length="98" mass="11207">MAIKLDMSKAYNKVKWVFIERMMLKLGFSKKWVNLIMRCVLSISYSFILNGEVCGSINPFRGLKHGDPLSSYIFLICVEGLTSLIWLAQVRGEINGFK</sequence>
<evidence type="ECO:0000259" key="2">
    <source>
        <dbReference type="Pfam" id="PF00078"/>
    </source>
</evidence>
<reference evidence="3" key="1">
    <citation type="journal article" date="2023" name="Plant J.">
        <title>Genome sequences and population genomics provide insights into the demographic history, inbreeding, and mutation load of two 'living fossil' tree species of Dipteronia.</title>
        <authorList>
            <person name="Feng Y."/>
            <person name="Comes H.P."/>
            <person name="Chen J."/>
            <person name="Zhu S."/>
            <person name="Lu R."/>
            <person name="Zhang X."/>
            <person name="Li P."/>
            <person name="Qiu J."/>
            <person name="Olsen K.M."/>
            <person name="Qiu Y."/>
        </authorList>
    </citation>
    <scope>NUCLEOTIDE SEQUENCE</scope>
    <source>
        <strain evidence="3">NBL</strain>
    </source>
</reference>
<name>A0AAE0EEG0_9ROSI</name>
<dbReference type="Pfam" id="PF00078">
    <property type="entry name" value="RVT_1"/>
    <property type="match status" value="1"/>
</dbReference>
<keyword evidence="4" id="KW-1185">Reference proteome</keyword>